<evidence type="ECO:0000259" key="1">
    <source>
        <dbReference type="Pfam" id="PF07726"/>
    </source>
</evidence>
<dbReference type="InterPro" id="IPR050764">
    <property type="entry name" value="CbbQ/NirQ/NorQ/GpvN"/>
</dbReference>
<keyword evidence="4" id="KW-1185">Reference proteome</keyword>
<dbReference type="Proteomes" id="UP001145145">
    <property type="component" value="Unassembled WGS sequence"/>
</dbReference>
<evidence type="ECO:0000313" key="4">
    <source>
        <dbReference type="Proteomes" id="UP001145145"/>
    </source>
</evidence>
<comment type="caution">
    <text evidence="3">The sequence shown here is derived from an EMBL/GenBank/DDBJ whole genome shotgun (WGS) entry which is preliminary data.</text>
</comment>
<dbReference type="EMBL" id="BSBO01000028">
    <property type="protein sequence ID" value="GLG05363.1"/>
    <property type="molecule type" value="Genomic_DNA"/>
</dbReference>
<dbReference type="PIRSF" id="PIRSF002849">
    <property type="entry name" value="AAA_ATPase_chaperone_MoxR_prd"/>
    <property type="match status" value="1"/>
</dbReference>
<dbReference type="InterPro" id="IPR041628">
    <property type="entry name" value="ChlI/MoxR_AAA_lid"/>
</dbReference>
<dbReference type="AlphaFoldDB" id="A0A9W6FDA9"/>
<dbReference type="CDD" id="cd00009">
    <property type="entry name" value="AAA"/>
    <property type="match status" value="1"/>
</dbReference>
<evidence type="ECO:0000259" key="2">
    <source>
        <dbReference type="Pfam" id="PF17863"/>
    </source>
</evidence>
<dbReference type="GO" id="GO:0016887">
    <property type="term" value="F:ATP hydrolysis activity"/>
    <property type="evidence" value="ECO:0007669"/>
    <property type="project" value="InterPro"/>
</dbReference>
<dbReference type="InterPro" id="IPR027417">
    <property type="entry name" value="P-loop_NTPase"/>
</dbReference>
<organism evidence="3 4">
    <name type="scientific">Sellimonas catena</name>
    <dbReference type="NCBI Taxonomy" id="2994035"/>
    <lineage>
        <taxon>Bacteria</taxon>
        <taxon>Bacillati</taxon>
        <taxon>Bacillota</taxon>
        <taxon>Clostridia</taxon>
        <taxon>Lachnospirales</taxon>
        <taxon>Lachnospiraceae</taxon>
        <taxon>Sellimonas</taxon>
    </lineage>
</organism>
<proteinExistence type="predicted"/>
<reference evidence="3 4" key="1">
    <citation type="journal article" date="2023" name="Int. J. Syst. Evol. Microbiol.">
        <title>Sellimonas catena sp. nov., isolated from human faeces.</title>
        <authorList>
            <person name="Hisatomi A."/>
            <person name="Ohkuma M."/>
            <person name="Sakamoto M."/>
        </authorList>
    </citation>
    <scope>NUCLEOTIDE SEQUENCE [LARGE SCALE GENOMIC DNA]</scope>
    <source>
        <strain evidence="3 4">12EGH17</strain>
    </source>
</reference>
<feature type="domain" description="ChlI/MoxR AAA lid" evidence="2">
    <location>
        <begin position="249"/>
        <end position="321"/>
    </location>
</feature>
<dbReference type="Gene3D" id="1.10.8.80">
    <property type="entry name" value="Magnesium chelatase subunit I, C-Terminal domain"/>
    <property type="match status" value="1"/>
</dbReference>
<dbReference type="SUPFAM" id="SSF52540">
    <property type="entry name" value="P-loop containing nucleoside triphosphate hydrolases"/>
    <property type="match status" value="1"/>
</dbReference>
<accession>A0A9W6FDA9</accession>
<dbReference type="Pfam" id="PF17863">
    <property type="entry name" value="AAA_lid_2"/>
    <property type="match status" value="1"/>
</dbReference>
<evidence type="ECO:0000313" key="3">
    <source>
        <dbReference type="EMBL" id="GLG05363.1"/>
    </source>
</evidence>
<sequence>MDHGYDIMEKKLRGQGMEKTYGMMAAVSVIEEVQKAVIGKQDCIKKVMAAILAGGHVLIEDIPGVGKTTMAVAFSKSMGLDRHRVQFTPDVLPADIVGFSLYDRQTQQFVYQPGAVMCNLLLADEINRTSPKTQSALLEVMEEGQVTVDQKTYPVPDPFVVIATENPFGSAGTQMLPESQLDRFMICISMGYPDIQAEIEIVKGSQKGNPADAVKAVVGTEMLLEMRAEVEQVYVHDAVYEYIGRLVEATRNHQMVRLGISPRGTIALAKVAKAYAYLEGRTFCIPQDVAKVFPDVAVHRLFLSARARAARMESSQVIEEILAMITQPKAGKGRRE</sequence>
<dbReference type="GO" id="GO:0005524">
    <property type="term" value="F:ATP binding"/>
    <property type="evidence" value="ECO:0007669"/>
    <property type="project" value="InterPro"/>
</dbReference>
<feature type="domain" description="ATPase AAA-3" evidence="1">
    <location>
        <begin position="56"/>
        <end position="186"/>
    </location>
</feature>
<dbReference type="Gene3D" id="3.40.50.300">
    <property type="entry name" value="P-loop containing nucleotide triphosphate hydrolases"/>
    <property type="match status" value="1"/>
</dbReference>
<dbReference type="Pfam" id="PF07726">
    <property type="entry name" value="AAA_3"/>
    <property type="match status" value="1"/>
</dbReference>
<dbReference type="InterPro" id="IPR011703">
    <property type="entry name" value="ATPase_AAA-3"/>
</dbReference>
<name>A0A9W6FDA9_9FIRM</name>
<protein>
    <submittedName>
        <fullName evidence="3">ATPase</fullName>
    </submittedName>
</protein>
<dbReference type="PANTHER" id="PTHR42759:SF5">
    <property type="entry name" value="METHANOL DEHYDROGENASE REGULATOR"/>
    <property type="match status" value="1"/>
</dbReference>
<gene>
    <name evidence="3" type="ORF">Selli1_25370</name>
</gene>
<dbReference type="PANTHER" id="PTHR42759">
    <property type="entry name" value="MOXR FAMILY PROTEIN"/>
    <property type="match status" value="1"/>
</dbReference>